<feature type="domain" description="Voltage-gated calcium channel subunit alpha C-terminal" evidence="2">
    <location>
        <begin position="51"/>
        <end position="236"/>
    </location>
</feature>
<proteinExistence type="predicted"/>
<protein>
    <submittedName>
        <fullName evidence="3">Voltage-dependent L-type calcium channel subunit alpha-1F</fullName>
    </submittedName>
</protein>
<gene>
    <name evidence="3" type="ORF">D9C73_028219</name>
</gene>
<evidence type="ECO:0000313" key="3">
    <source>
        <dbReference type="EMBL" id="TKS65769.1"/>
    </source>
</evidence>
<feature type="region of interest" description="Disordered" evidence="1">
    <location>
        <begin position="1"/>
        <end position="108"/>
    </location>
</feature>
<dbReference type="STRING" id="240159.A0A4U5TWL4"/>
<reference evidence="3 4" key="1">
    <citation type="submission" date="2019-01" db="EMBL/GenBank/DDBJ databases">
        <title>Genome Assembly of Collichthys lucidus.</title>
        <authorList>
            <person name="Cai M."/>
            <person name="Xiao S."/>
        </authorList>
    </citation>
    <scope>NUCLEOTIDE SEQUENCE [LARGE SCALE GENOMIC DNA]</scope>
    <source>
        <strain evidence="3">JT15FE1705JMU</strain>
        <tissue evidence="3">Muscle</tissue>
    </source>
</reference>
<feature type="compositionally biased region" description="Gly residues" evidence="1">
    <location>
        <begin position="153"/>
        <end position="162"/>
    </location>
</feature>
<evidence type="ECO:0000259" key="2">
    <source>
        <dbReference type="Pfam" id="PF16885"/>
    </source>
</evidence>
<evidence type="ECO:0000313" key="4">
    <source>
        <dbReference type="Proteomes" id="UP000298787"/>
    </source>
</evidence>
<accession>A0A4U5TWL4</accession>
<feature type="compositionally biased region" description="Low complexity" evidence="1">
    <location>
        <begin position="176"/>
        <end position="201"/>
    </location>
</feature>
<name>A0A4U5TWL4_COLLU</name>
<feature type="compositionally biased region" description="Basic and acidic residues" evidence="1">
    <location>
        <begin position="1"/>
        <end position="13"/>
    </location>
</feature>
<dbReference type="EMBL" id="ML241071">
    <property type="protein sequence ID" value="TKS65769.1"/>
    <property type="molecule type" value="Genomic_DNA"/>
</dbReference>
<feature type="region of interest" description="Disordered" evidence="1">
    <location>
        <begin position="151"/>
        <end position="242"/>
    </location>
</feature>
<dbReference type="Proteomes" id="UP000298787">
    <property type="component" value="Unassembled WGS sequence"/>
</dbReference>
<dbReference type="AlphaFoldDB" id="A0A4U5TWL4"/>
<keyword evidence="4" id="KW-1185">Reference proteome</keyword>
<dbReference type="InterPro" id="IPR031688">
    <property type="entry name" value="CAC1F_C"/>
</dbReference>
<organism evidence="3 4">
    <name type="scientific">Collichthys lucidus</name>
    <name type="common">Big head croaker</name>
    <name type="synonym">Sciaena lucida</name>
    <dbReference type="NCBI Taxonomy" id="240159"/>
    <lineage>
        <taxon>Eukaryota</taxon>
        <taxon>Metazoa</taxon>
        <taxon>Chordata</taxon>
        <taxon>Craniata</taxon>
        <taxon>Vertebrata</taxon>
        <taxon>Euteleostomi</taxon>
        <taxon>Actinopterygii</taxon>
        <taxon>Neopterygii</taxon>
        <taxon>Teleostei</taxon>
        <taxon>Neoteleostei</taxon>
        <taxon>Acanthomorphata</taxon>
        <taxon>Eupercaria</taxon>
        <taxon>Sciaenidae</taxon>
        <taxon>Collichthys</taxon>
    </lineage>
</organism>
<sequence>MEAHGEQGHYSREDDNDSITSRDRRYPDDPPLYRDHYDGHAPYSNGCYGGYSEGGRTTRRRLLPATPTGRKPSFNIQCLRRQGSSDDLPIPGTYHPTSPPRRTRTQTFSSYESRHCSGLPSAASSASWANPCPRRGRLLYAPLILVEEEGSPPWGGGAGEGGGEGKKGGAGRGKEASSSSGVSVTGAAPRPAWYGGPAGSSAPPPYRAYTTLRVPSQLGAPLTEKRGSADSLVEAVRTRRWS</sequence>
<evidence type="ECO:0000256" key="1">
    <source>
        <dbReference type="SAM" id="MobiDB-lite"/>
    </source>
</evidence>
<feature type="compositionally biased region" description="Basic and acidic residues" evidence="1">
    <location>
        <begin position="20"/>
        <end position="39"/>
    </location>
</feature>
<feature type="compositionally biased region" description="Basic and acidic residues" evidence="1">
    <location>
        <begin position="163"/>
        <end position="175"/>
    </location>
</feature>
<dbReference type="Pfam" id="PF16885">
    <property type="entry name" value="CAC1F_C"/>
    <property type="match status" value="1"/>
</dbReference>